<feature type="domain" description="Ubiquitin-like" evidence="2">
    <location>
        <begin position="2"/>
        <end position="71"/>
    </location>
</feature>
<name>A0ABR2JKD5_9EUKA</name>
<dbReference type="SUPFAM" id="SSF54236">
    <property type="entry name" value="Ubiquitin-like"/>
    <property type="match status" value="1"/>
</dbReference>
<organism evidence="3 4">
    <name type="scientific">Tritrichomonas musculus</name>
    <dbReference type="NCBI Taxonomy" id="1915356"/>
    <lineage>
        <taxon>Eukaryota</taxon>
        <taxon>Metamonada</taxon>
        <taxon>Parabasalia</taxon>
        <taxon>Tritrichomonadida</taxon>
        <taxon>Tritrichomonadidae</taxon>
        <taxon>Tritrichomonas</taxon>
    </lineage>
</organism>
<accession>A0ABR2JKD5</accession>
<gene>
    <name evidence="3" type="ORF">M9Y10_005120</name>
</gene>
<reference evidence="3 4" key="1">
    <citation type="submission" date="2024-04" db="EMBL/GenBank/DDBJ databases">
        <title>Tritrichomonas musculus Genome.</title>
        <authorList>
            <person name="Alves-Ferreira E."/>
            <person name="Grigg M."/>
            <person name="Lorenzi H."/>
            <person name="Galac M."/>
        </authorList>
    </citation>
    <scope>NUCLEOTIDE SEQUENCE [LARGE SCALE GENOMIC DNA]</scope>
    <source>
        <strain evidence="3 4">EAF2021</strain>
    </source>
</reference>
<dbReference type="Proteomes" id="UP001470230">
    <property type="component" value="Unassembled WGS sequence"/>
</dbReference>
<dbReference type="PROSITE" id="PS50053">
    <property type="entry name" value="UBIQUITIN_2"/>
    <property type="match status" value="1"/>
</dbReference>
<dbReference type="InterPro" id="IPR029071">
    <property type="entry name" value="Ubiquitin-like_domsf"/>
</dbReference>
<evidence type="ECO:0000259" key="2">
    <source>
        <dbReference type="PROSITE" id="PS50053"/>
    </source>
</evidence>
<protein>
    <recommendedName>
        <fullName evidence="2">Ubiquitin-like domain-containing protein</fullName>
    </recommendedName>
</protein>
<sequence length="101" mass="11967">MIEIQIFDIKDREYYIIEIDQNDKISTILDKVSEQEGIQRDGMRLFFRNRFLDDSFTYSSCEVSEDAVLQLYSPHMKYDEKESDLPLPNPSLGYLFDPEKS</sequence>
<dbReference type="EMBL" id="JAPFFF010000011">
    <property type="protein sequence ID" value="KAK8878352.1"/>
    <property type="molecule type" value="Genomic_DNA"/>
</dbReference>
<keyword evidence="4" id="KW-1185">Reference proteome</keyword>
<evidence type="ECO:0000313" key="4">
    <source>
        <dbReference type="Proteomes" id="UP001470230"/>
    </source>
</evidence>
<dbReference type="Gene3D" id="3.10.20.90">
    <property type="entry name" value="Phosphatidylinositol 3-kinase Catalytic Subunit, Chain A, domain 1"/>
    <property type="match status" value="1"/>
</dbReference>
<comment type="caution">
    <text evidence="3">The sequence shown here is derived from an EMBL/GenBank/DDBJ whole genome shotgun (WGS) entry which is preliminary data.</text>
</comment>
<dbReference type="InterPro" id="IPR000626">
    <property type="entry name" value="Ubiquitin-like_dom"/>
</dbReference>
<evidence type="ECO:0000256" key="1">
    <source>
        <dbReference type="SAM" id="MobiDB-lite"/>
    </source>
</evidence>
<feature type="region of interest" description="Disordered" evidence="1">
    <location>
        <begin position="80"/>
        <end position="101"/>
    </location>
</feature>
<evidence type="ECO:0000313" key="3">
    <source>
        <dbReference type="EMBL" id="KAK8878352.1"/>
    </source>
</evidence>
<dbReference type="Pfam" id="PF00240">
    <property type="entry name" value="ubiquitin"/>
    <property type="match status" value="1"/>
</dbReference>
<proteinExistence type="predicted"/>